<reference evidence="2" key="1">
    <citation type="submission" date="2025-08" db="UniProtKB">
        <authorList>
            <consortium name="Ensembl"/>
        </authorList>
    </citation>
    <scope>IDENTIFICATION</scope>
</reference>
<evidence type="ECO:0000256" key="1">
    <source>
        <dbReference type="SAM" id="Phobius"/>
    </source>
</evidence>
<dbReference type="AlphaFoldDB" id="A0A8C5ZRW5"/>
<feature type="transmembrane region" description="Helical" evidence="1">
    <location>
        <begin position="44"/>
        <end position="63"/>
    </location>
</feature>
<keyword evidence="1" id="KW-1133">Transmembrane helix</keyword>
<keyword evidence="1" id="KW-0812">Transmembrane</keyword>
<evidence type="ECO:0000313" key="2">
    <source>
        <dbReference type="Ensembl" id="ENSMMMP00000017430.1"/>
    </source>
</evidence>
<proteinExistence type="predicted"/>
<dbReference type="Ensembl" id="ENSMMMT00000019846.1">
    <property type="protein sequence ID" value="ENSMMMP00000017430.1"/>
    <property type="gene ID" value="ENSMMMG00000015485.1"/>
</dbReference>
<keyword evidence="1" id="KW-0472">Membrane</keyword>
<protein>
    <submittedName>
        <fullName evidence="2">Uncharacterized protein</fullName>
    </submittedName>
</protein>
<name>A0A8C5ZRW5_MARMA</name>
<organism evidence="2 3">
    <name type="scientific">Marmota marmota marmota</name>
    <name type="common">Alpine marmot</name>
    <dbReference type="NCBI Taxonomy" id="9994"/>
    <lineage>
        <taxon>Eukaryota</taxon>
        <taxon>Metazoa</taxon>
        <taxon>Chordata</taxon>
        <taxon>Craniata</taxon>
        <taxon>Vertebrata</taxon>
        <taxon>Euteleostomi</taxon>
        <taxon>Mammalia</taxon>
        <taxon>Eutheria</taxon>
        <taxon>Euarchontoglires</taxon>
        <taxon>Glires</taxon>
        <taxon>Rodentia</taxon>
        <taxon>Sciuromorpha</taxon>
        <taxon>Sciuridae</taxon>
        <taxon>Xerinae</taxon>
        <taxon>Marmotini</taxon>
        <taxon>Marmota</taxon>
    </lineage>
</organism>
<reference evidence="2" key="2">
    <citation type="submission" date="2025-09" db="UniProtKB">
        <authorList>
            <consortium name="Ensembl"/>
        </authorList>
    </citation>
    <scope>IDENTIFICATION</scope>
</reference>
<dbReference type="Proteomes" id="UP000694407">
    <property type="component" value="Unplaced"/>
</dbReference>
<accession>A0A8C5ZRW5</accession>
<evidence type="ECO:0000313" key="3">
    <source>
        <dbReference type="Proteomes" id="UP000694407"/>
    </source>
</evidence>
<keyword evidence="3" id="KW-1185">Reference proteome</keyword>
<sequence>MSRNGDEGQDGGHFLGHYPIEDDLLLHVYLLPHHSLQAHFRHRFLSLLIVIIANLFITSPFRADLATPARSGECLV</sequence>